<dbReference type="PANTHER" id="PTHR10701:SF0">
    <property type="entry name" value="SMALL NUCLEAR RIBONUCLEOPROTEIN-ASSOCIATED PROTEIN B"/>
    <property type="match status" value="1"/>
</dbReference>
<comment type="caution">
    <text evidence="13">The sequence shown here is derived from an EMBL/GenBank/DDBJ whole genome shotgun (WGS) entry which is preliminary data.</text>
</comment>
<gene>
    <name evidence="13" type="ORF">PSTT_00175</name>
</gene>
<dbReference type="InterPro" id="IPR001163">
    <property type="entry name" value="Sm_dom_euk/arc"/>
</dbReference>
<evidence type="ECO:0000313" key="13">
    <source>
        <dbReference type="EMBL" id="POW17986.1"/>
    </source>
</evidence>
<proteinExistence type="inferred from homology"/>
<dbReference type="AlphaFoldDB" id="A0A2S4W8A9"/>
<dbReference type="InterPro" id="IPR047575">
    <property type="entry name" value="Sm"/>
</dbReference>
<evidence type="ECO:0000256" key="4">
    <source>
        <dbReference type="ARBA" id="ARBA00022490"/>
    </source>
</evidence>
<evidence type="ECO:0000256" key="1">
    <source>
        <dbReference type="ARBA" id="ARBA00004123"/>
    </source>
</evidence>
<accession>A0A2S4W8A9</accession>
<evidence type="ECO:0000256" key="10">
    <source>
        <dbReference type="ARBA" id="ARBA00041355"/>
    </source>
</evidence>
<dbReference type="GO" id="GO:0071013">
    <property type="term" value="C:catalytic step 2 spliceosome"/>
    <property type="evidence" value="ECO:0007669"/>
    <property type="project" value="TreeGrafter"/>
</dbReference>
<keyword evidence="8" id="KW-0539">Nucleus</keyword>
<comment type="similarity">
    <text evidence="3">Belongs to the snRNP SmB/SmN family.</text>
</comment>
<evidence type="ECO:0000256" key="6">
    <source>
        <dbReference type="ARBA" id="ARBA00022884"/>
    </source>
</evidence>
<dbReference type="GO" id="GO:0005686">
    <property type="term" value="C:U2 snRNP"/>
    <property type="evidence" value="ECO:0007669"/>
    <property type="project" value="TreeGrafter"/>
</dbReference>
<dbReference type="GO" id="GO:0000398">
    <property type="term" value="P:mRNA splicing, via spliceosome"/>
    <property type="evidence" value="ECO:0007669"/>
    <property type="project" value="TreeGrafter"/>
</dbReference>
<name>A0A2S4W8A9_9BASI</name>
<dbReference type="InterPro" id="IPR010920">
    <property type="entry name" value="LSM_dom_sf"/>
</dbReference>
<evidence type="ECO:0000259" key="12">
    <source>
        <dbReference type="PROSITE" id="PS52002"/>
    </source>
</evidence>
<dbReference type="GO" id="GO:0003723">
    <property type="term" value="F:RNA binding"/>
    <property type="evidence" value="ECO:0007669"/>
    <property type="project" value="UniProtKB-KW"/>
</dbReference>
<feature type="region of interest" description="Disordered" evidence="11">
    <location>
        <begin position="45"/>
        <end position="67"/>
    </location>
</feature>
<dbReference type="EMBL" id="PKSL01000001">
    <property type="protein sequence ID" value="POW17986.1"/>
    <property type="molecule type" value="Genomic_DNA"/>
</dbReference>
<dbReference type="GO" id="GO:0005685">
    <property type="term" value="C:U1 snRNP"/>
    <property type="evidence" value="ECO:0007669"/>
    <property type="project" value="TreeGrafter"/>
</dbReference>
<organism evidence="13 14">
    <name type="scientific">Puccinia striiformis</name>
    <dbReference type="NCBI Taxonomy" id="27350"/>
    <lineage>
        <taxon>Eukaryota</taxon>
        <taxon>Fungi</taxon>
        <taxon>Dikarya</taxon>
        <taxon>Basidiomycota</taxon>
        <taxon>Pucciniomycotina</taxon>
        <taxon>Pucciniomycetes</taxon>
        <taxon>Pucciniales</taxon>
        <taxon>Pucciniaceae</taxon>
        <taxon>Puccinia</taxon>
    </lineage>
</organism>
<comment type="subcellular location">
    <subcellularLocation>
        <location evidence="2">Cytoplasm</location>
    </subcellularLocation>
    <subcellularLocation>
        <location evidence="1">Nucleus</location>
    </subcellularLocation>
</comment>
<dbReference type="CDD" id="cd01717">
    <property type="entry name" value="Sm_B"/>
    <property type="match status" value="1"/>
</dbReference>
<evidence type="ECO:0000256" key="9">
    <source>
        <dbReference type="ARBA" id="ARBA00023274"/>
    </source>
</evidence>
<dbReference type="Pfam" id="PF01423">
    <property type="entry name" value="LSM"/>
    <property type="match status" value="1"/>
</dbReference>
<feature type="domain" description="Sm" evidence="12">
    <location>
        <begin position="1"/>
        <end position="62"/>
    </location>
</feature>
<evidence type="ECO:0000256" key="5">
    <source>
        <dbReference type="ARBA" id="ARBA00022664"/>
    </source>
</evidence>
<dbReference type="PROSITE" id="PS52002">
    <property type="entry name" value="SM"/>
    <property type="match status" value="1"/>
</dbReference>
<keyword evidence="14" id="KW-1185">Reference proteome</keyword>
<dbReference type="GO" id="GO:0005687">
    <property type="term" value="C:U4 snRNP"/>
    <property type="evidence" value="ECO:0007669"/>
    <property type="project" value="TreeGrafter"/>
</dbReference>
<evidence type="ECO:0000256" key="2">
    <source>
        <dbReference type="ARBA" id="ARBA00004496"/>
    </source>
</evidence>
<dbReference type="GO" id="GO:0046540">
    <property type="term" value="C:U4/U6 x U5 tri-snRNP complex"/>
    <property type="evidence" value="ECO:0007669"/>
    <property type="project" value="TreeGrafter"/>
</dbReference>
<dbReference type="Gene3D" id="2.30.30.100">
    <property type="match status" value="1"/>
</dbReference>
<evidence type="ECO:0000313" key="14">
    <source>
        <dbReference type="Proteomes" id="UP000239156"/>
    </source>
</evidence>
<dbReference type="GO" id="GO:0070990">
    <property type="term" value="F:snRNP binding"/>
    <property type="evidence" value="ECO:0007669"/>
    <property type="project" value="TreeGrafter"/>
</dbReference>
<dbReference type="PANTHER" id="PTHR10701">
    <property type="entry name" value="SMALL NUCLEAR RIBONUCLEOPROTEIN-ASSOCIATED PROTEIN B AND N"/>
    <property type="match status" value="1"/>
</dbReference>
<keyword evidence="9" id="KW-0687">Ribonucleoprotein</keyword>
<sequence length="203" mass="21562">MLALINYRLRVTLNDSRTLTGQMLAFDRHLNLVLADCEEFRFIKQKKKKGPSANSTNAEESEELEMKRPSVWSSYGAKLSSASALKIAPGRGAGVPAGRGVGLPPPPGAPPPMMRGQPMSFPRPGGPPPGMAPPGMGMPPPPGFNPRGGPPFMGNNAPQASALPVKVPHLASTVDNLTSRIPFAIMLIVARSFVFFLSCHIVS</sequence>
<dbReference type="GO" id="GO:0071004">
    <property type="term" value="C:U2-type prespliceosome"/>
    <property type="evidence" value="ECO:0007669"/>
    <property type="project" value="TreeGrafter"/>
</dbReference>
<reference evidence="13" key="1">
    <citation type="submission" date="2017-12" db="EMBL/GenBank/DDBJ databases">
        <title>Gene loss provides genomic basis for host adaptation in cereal stripe rust fungi.</title>
        <authorList>
            <person name="Xia C."/>
        </authorList>
    </citation>
    <scope>NUCLEOTIDE SEQUENCE [LARGE SCALE GENOMIC DNA]</scope>
    <source>
        <strain evidence="13">93-210</strain>
    </source>
</reference>
<evidence type="ECO:0000256" key="7">
    <source>
        <dbReference type="ARBA" id="ARBA00023187"/>
    </source>
</evidence>
<dbReference type="SMART" id="SM00651">
    <property type="entry name" value="Sm"/>
    <property type="match status" value="1"/>
</dbReference>
<keyword evidence="7" id="KW-0508">mRNA splicing</keyword>
<dbReference type="GO" id="GO:0005737">
    <property type="term" value="C:cytoplasm"/>
    <property type="evidence" value="ECO:0007669"/>
    <property type="project" value="UniProtKB-SubCell"/>
</dbReference>
<dbReference type="VEuPathDB" id="FungiDB:PSTT_00175"/>
<dbReference type="SUPFAM" id="SSF50182">
    <property type="entry name" value="Sm-like ribonucleoproteins"/>
    <property type="match status" value="1"/>
</dbReference>
<keyword evidence="4" id="KW-0963">Cytoplasm</keyword>
<dbReference type="GO" id="GO:0005682">
    <property type="term" value="C:U5 snRNP"/>
    <property type="evidence" value="ECO:0007669"/>
    <property type="project" value="TreeGrafter"/>
</dbReference>
<keyword evidence="5" id="KW-0507">mRNA processing</keyword>
<evidence type="ECO:0000256" key="3">
    <source>
        <dbReference type="ARBA" id="ARBA00009123"/>
    </source>
</evidence>
<evidence type="ECO:0000256" key="11">
    <source>
        <dbReference type="SAM" id="MobiDB-lite"/>
    </source>
</evidence>
<dbReference type="VEuPathDB" id="FungiDB:PSHT_12552"/>
<keyword evidence="6" id="KW-0694">RNA-binding</keyword>
<dbReference type="Proteomes" id="UP000239156">
    <property type="component" value="Unassembled WGS sequence"/>
</dbReference>
<protein>
    <recommendedName>
        <fullName evidence="10">Sm protein B</fullName>
    </recommendedName>
</protein>
<evidence type="ECO:0000256" key="8">
    <source>
        <dbReference type="ARBA" id="ARBA00023242"/>
    </source>
</evidence>
<dbReference type="InterPro" id="IPR050914">
    <property type="entry name" value="snRNP_SmB/NAA38-like"/>
</dbReference>